<dbReference type="SUPFAM" id="SSF140959">
    <property type="entry name" value="Indolic compounds 2,3-dioxygenase-like"/>
    <property type="match status" value="1"/>
</dbReference>
<evidence type="ECO:0000256" key="1">
    <source>
        <dbReference type="ARBA" id="ARBA00007119"/>
    </source>
</evidence>
<reference evidence="4" key="1">
    <citation type="submission" date="2012-09" db="EMBL/GenBank/DDBJ databases">
        <authorList>
            <person name="Martin A.A."/>
        </authorList>
    </citation>
    <scope>NUCLEOTIDE SEQUENCE</scope>
</reference>
<evidence type="ECO:0000256" key="3">
    <source>
        <dbReference type="ARBA" id="ARBA00023004"/>
    </source>
</evidence>
<dbReference type="GO" id="GO:0020037">
    <property type="term" value="F:heme binding"/>
    <property type="evidence" value="ECO:0007669"/>
    <property type="project" value="InterPro"/>
</dbReference>
<dbReference type="GO" id="GO:0046872">
    <property type="term" value="F:metal ion binding"/>
    <property type="evidence" value="ECO:0007669"/>
    <property type="project" value="UniProtKB-KW"/>
</dbReference>
<organism evidence="4 5">
    <name type="scientific">Angiostrongylus cantonensis</name>
    <name type="common">Rat lungworm</name>
    <dbReference type="NCBI Taxonomy" id="6313"/>
    <lineage>
        <taxon>Eukaryota</taxon>
        <taxon>Metazoa</taxon>
        <taxon>Ecdysozoa</taxon>
        <taxon>Nematoda</taxon>
        <taxon>Chromadorea</taxon>
        <taxon>Rhabditida</taxon>
        <taxon>Rhabditina</taxon>
        <taxon>Rhabditomorpha</taxon>
        <taxon>Strongyloidea</taxon>
        <taxon>Metastrongylidae</taxon>
        <taxon>Angiostrongylus</taxon>
    </lineage>
</organism>
<dbReference type="GO" id="GO:0019441">
    <property type="term" value="P:L-tryptophan catabolic process to kynurenine"/>
    <property type="evidence" value="ECO:0007669"/>
    <property type="project" value="InterPro"/>
</dbReference>
<dbReference type="PANTHER" id="PTHR28657">
    <property type="entry name" value="INDOLEAMINE 2,3-DIOXYGENASE"/>
    <property type="match status" value="1"/>
</dbReference>
<accession>A0A0K0DPG5</accession>
<sequence>MIHLIKENRVRDAVHSLPELTIDNLITYEDWRTAHLLLVTITSGYIWSGDPLEAPLILPRNLGIPLVAVSERLGLRPVICHASACLANWNLIDPSLPFSLDNLQLNAFKFLDSKANHWFFTVTAQVSR</sequence>
<reference evidence="5" key="2">
    <citation type="submission" date="2017-02" db="UniProtKB">
        <authorList>
            <consortium name="WormBaseParasite"/>
        </authorList>
    </citation>
    <scope>IDENTIFICATION</scope>
</reference>
<evidence type="ECO:0000313" key="5">
    <source>
        <dbReference type="WBParaSite" id="ACAC_0001365401-mRNA-1"/>
    </source>
</evidence>
<proteinExistence type="inferred from homology"/>
<name>A0A0K0DPG5_ANGCA</name>
<keyword evidence="2" id="KW-0479">Metal-binding</keyword>
<dbReference type="GO" id="GO:0033754">
    <property type="term" value="F:indoleamine 2,3-dioxygenase activity"/>
    <property type="evidence" value="ECO:0007669"/>
    <property type="project" value="TreeGrafter"/>
</dbReference>
<keyword evidence="3" id="KW-0408">Iron</keyword>
<dbReference type="GO" id="GO:0004833">
    <property type="term" value="F:L-tryptophan 2,3-dioxygenase activity"/>
    <property type="evidence" value="ECO:0007669"/>
    <property type="project" value="TreeGrafter"/>
</dbReference>
<dbReference type="PANTHER" id="PTHR28657:SF5">
    <property type="entry name" value="INDOLEAMINE 2,3-DIOXYGENASE"/>
    <property type="match status" value="1"/>
</dbReference>
<dbReference type="WBParaSite" id="ACAC_0001365401-mRNA-1">
    <property type="protein sequence ID" value="ACAC_0001365401-mRNA-1"/>
    <property type="gene ID" value="ACAC_0001365401"/>
</dbReference>
<dbReference type="InterPro" id="IPR037217">
    <property type="entry name" value="Trp/Indoleamine_2_3_dOase-like"/>
</dbReference>
<dbReference type="GO" id="GO:0034354">
    <property type="term" value="P:'de novo' NAD+ biosynthetic process from L-tryptophan"/>
    <property type="evidence" value="ECO:0007669"/>
    <property type="project" value="TreeGrafter"/>
</dbReference>
<evidence type="ECO:0000256" key="2">
    <source>
        <dbReference type="ARBA" id="ARBA00022723"/>
    </source>
</evidence>
<dbReference type="AlphaFoldDB" id="A0A0K0DPG5"/>
<dbReference type="STRING" id="6313.A0A0K0DPG5"/>
<dbReference type="Pfam" id="PF01231">
    <property type="entry name" value="IDO"/>
    <property type="match status" value="1"/>
</dbReference>
<keyword evidence="4" id="KW-1185">Reference proteome</keyword>
<dbReference type="GO" id="GO:0005737">
    <property type="term" value="C:cytoplasm"/>
    <property type="evidence" value="ECO:0007669"/>
    <property type="project" value="TreeGrafter"/>
</dbReference>
<dbReference type="Proteomes" id="UP000035642">
    <property type="component" value="Unassembled WGS sequence"/>
</dbReference>
<comment type="similarity">
    <text evidence="1">Belongs to the indoleamine 2,3-dioxygenase family.</text>
</comment>
<dbReference type="InterPro" id="IPR000898">
    <property type="entry name" value="Indolamine_dOase"/>
</dbReference>
<protein>
    <submittedName>
        <fullName evidence="5">Uncharacterized protein</fullName>
    </submittedName>
</protein>
<evidence type="ECO:0000313" key="4">
    <source>
        <dbReference type="Proteomes" id="UP000035642"/>
    </source>
</evidence>